<dbReference type="EMBL" id="AP027733">
    <property type="protein sequence ID" value="BDZ52793.1"/>
    <property type="molecule type" value="Genomic_DNA"/>
</dbReference>
<protein>
    <recommendedName>
        <fullName evidence="5">Prepilin-type N-terminal cleavage/methylation domain-containing protein</fullName>
    </recommendedName>
</protein>
<gene>
    <name evidence="3" type="ORF">GCM10025867_50340</name>
</gene>
<evidence type="ECO:0000313" key="3">
    <source>
        <dbReference type="EMBL" id="BDZ52793.1"/>
    </source>
</evidence>
<keyword evidence="2" id="KW-0812">Transmembrane</keyword>
<sequence>MRTRRRLKLADLGFSFIELLAYIAIAALLILAAVPQFGQYREKARLSVLRDDTHNAALAAEAATIGVVSKHTHGTGPQLVAATIRTVSTSAIIDAVTKAVASTKLSDKDTSMQVIDTGGGDYDILGTNTAIKYQVAYASAPDASRGYASGLNIIRPTGDVTPVTPTPTPTATSTPAPTVTPTPTGTPSPTNTPTPTPTPTQKVWTPIQAAAAIGGGDAKLTVQLTGQTLSTWGATSATVTADGTTTTVTAFPATLPVQGVAVGGSEPVTIALTASDGQKLTTTVTAERQNYPAVQSATLNSTKSIITVTLTSLVSDWGTSTMKWGIYQGSTAAIAQAGTGYASISAKATALSSAITMPPSPNGKYIQLVIQDGKKVYLVGQPIATGA</sequence>
<evidence type="ECO:0000256" key="2">
    <source>
        <dbReference type="SAM" id="Phobius"/>
    </source>
</evidence>
<organism evidence="3 4">
    <name type="scientific">Frondihabitans sucicola</name>
    <dbReference type="NCBI Taxonomy" id="1268041"/>
    <lineage>
        <taxon>Bacteria</taxon>
        <taxon>Bacillati</taxon>
        <taxon>Actinomycetota</taxon>
        <taxon>Actinomycetes</taxon>
        <taxon>Micrococcales</taxon>
        <taxon>Microbacteriaceae</taxon>
        <taxon>Frondihabitans</taxon>
    </lineage>
</organism>
<evidence type="ECO:0000313" key="4">
    <source>
        <dbReference type="Proteomes" id="UP001321486"/>
    </source>
</evidence>
<accession>A0ABM8GWC5</accession>
<feature type="region of interest" description="Disordered" evidence="1">
    <location>
        <begin position="158"/>
        <end position="201"/>
    </location>
</feature>
<keyword evidence="3" id="KW-0614">Plasmid</keyword>
<feature type="compositionally biased region" description="Pro residues" evidence="1">
    <location>
        <begin position="178"/>
        <end position="198"/>
    </location>
</feature>
<dbReference type="Gene3D" id="3.30.700.10">
    <property type="entry name" value="Glycoprotein, Type 4 Pilin"/>
    <property type="match status" value="1"/>
</dbReference>
<evidence type="ECO:0008006" key="5">
    <source>
        <dbReference type="Google" id="ProtNLM"/>
    </source>
</evidence>
<evidence type="ECO:0000256" key="1">
    <source>
        <dbReference type="SAM" id="MobiDB-lite"/>
    </source>
</evidence>
<feature type="transmembrane region" description="Helical" evidence="2">
    <location>
        <begin position="12"/>
        <end position="34"/>
    </location>
</feature>
<geneLocation type="plasmid" evidence="3 4">
    <name>pNBRC108728a</name>
</geneLocation>
<keyword evidence="4" id="KW-1185">Reference proteome</keyword>
<dbReference type="Proteomes" id="UP001321486">
    <property type="component" value="Plasmid pNBRC108728a"/>
</dbReference>
<keyword evidence="2" id="KW-1133">Transmembrane helix</keyword>
<proteinExistence type="predicted"/>
<name>A0ABM8GWC5_9MICO</name>
<dbReference type="RefSeq" id="WP_286347077.1">
    <property type="nucleotide sequence ID" value="NZ_AP027733.1"/>
</dbReference>
<feature type="compositionally biased region" description="Low complexity" evidence="1">
    <location>
        <begin position="158"/>
        <end position="177"/>
    </location>
</feature>
<reference evidence="4" key="1">
    <citation type="journal article" date="2019" name="Int. J. Syst. Evol. Microbiol.">
        <title>The Global Catalogue of Microorganisms (GCM) 10K type strain sequencing project: providing services to taxonomists for standard genome sequencing and annotation.</title>
        <authorList>
            <consortium name="The Broad Institute Genomics Platform"/>
            <consortium name="The Broad Institute Genome Sequencing Center for Infectious Disease"/>
            <person name="Wu L."/>
            <person name="Ma J."/>
        </authorList>
    </citation>
    <scope>NUCLEOTIDE SEQUENCE [LARGE SCALE GENOMIC DNA]</scope>
    <source>
        <strain evidence="4">NBRC 108728</strain>
    </source>
</reference>
<keyword evidence="2" id="KW-0472">Membrane</keyword>